<proteinExistence type="predicted"/>
<dbReference type="EMBL" id="GBHO01021090">
    <property type="protein sequence ID" value="JAG22514.1"/>
    <property type="molecule type" value="Transcribed_RNA"/>
</dbReference>
<organism evidence="2">
    <name type="scientific">Lygus hesperus</name>
    <name type="common">Western plant bug</name>
    <dbReference type="NCBI Taxonomy" id="30085"/>
    <lineage>
        <taxon>Eukaryota</taxon>
        <taxon>Metazoa</taxon>
        <taxon>Ecdysozoa</taxon>
        <taxon>Arthropoda</taxon>
        <taxon>Hexapoda</taxon>
        <taxon>Insecta</taxon>
        <taxon>Pterygota</taxon>
        <taxon>Neoptera</taxon>
        <taxon>Paraneoptera</taxon>
        <taxon>Hemiptera</taxon>
        <taxon>Heteroptera</taxon>
        <taxon>Panheteroptera</taxon>
        <taxon>Cimicomorpha</taxon>
        <taxon>Miridae</taxon>
        <taxon>Mirini</taxon>
        <taxon>Lygus</taxon>
    </lineage>
</organism>
<accession>A0A0A9XRB8</accession>
<dbReference type="GO" id="GO:0005634">
    <property type="term" value="C:nucleus"/>
    <property type="evidence" value="ECO:0007669"/>
    <property type="project" value="TreeGrafter"/>
</dbReference>
<dbReference type="PANTHER" id="PTHR12436">
    <property type="entry name" value="80 KDA MCM3-ASSOCIATED PROTEIN"/>
    <property type="match status" value="1"/>
</dbReference>
<dbReference type="Gene3D" id="1.25.40.990">
    <property type="match status" value="1"/>
</dbReference>
<feature type="domain" description="SAC3/GANP/THP3 conserved" evidence="1">
    <location>
        <begin position="12"/>
        <end position="85"/>
    </location>
</feature>
<sequence length="141" mass="16767">MSQQMERTYSRYEPKMEDIRPLSVLKLALVYVTTRAHAKLHEDSKLASMKYLNDQLKGIRQDLRVQNIVNNFTVQVYEQHARLALKMGELGEFNQCQASLRQFYINKNVDLRKCHVSEFFHYRLFYLYLSKQNDALSTELI</sequence>
<reference evidence="2" key="1">
    <citation type="journal article" date="2014" name="PLoS ONE">
        <title>Transcriptome-Based Identification of ABC Transporters in the Western Tarnished Plant Bug Lygus hesperus.</title>
        <authorList>
            <person name="Hull J.J."/>
            <person name="Chaney K."/>
            <person name="Geib S.M."/>
            <person name="Fabrick J.A."/>
            <person name="Brent C.S."/>
            <person name="Walsh D."/>
            <person name="Lavine L.C."/>
        </authorList>
    </citation>
    <scope>NUCLEOTIDE SEQUENCE</scope>
</reference>
<gene>
    <name evidence="3" type="ORF">CM83_13876</name>
    <name evidence="2" type="ORF">CM83_13878</name>
</gene>
<name>A0A0A9XRB8_LYGHE</name>
<dbReference type="EMBL" id="GBHO01021089">
    <property type="protein sequence ID" value="JAG22515.1"/>
    <property type="molecule type" value="Transcribed_RNA"/>
</dbReference>
<dbReference type="InterPro" id="IPR045107">
    <property type="entry name" value="SAC3/GANP/THP3"/>
</dbReference>
<reference evidence="2" key="2">
    <citation type="submission" date="2014-07" db="EMBL/GenBank/DDBJ databases">
        <authorList>
            <person name="Hull J."/>
        </authorList>
    </citation>
    <scope>NUCLEOTIDE SEQUENCE</scope>
</reference>
<dbReference type="PANTHER" id="PTHR12436:SF4">
    <property type="entry name" value="LEUKOCYTE RECEPTOR CLUSTER MEMBER 8"/>
    <property type="match status" value="1"/>
</dbReference>
<evidence type="ECO:0000313" key="2">
    <source>
        <dbReference type="EMBL" id="JAG22514.1"/>
    </source>
</evidence>
<protein>
    <recommendedName>
        <fullName evidence="1">SAC3/GANP/THP3 conserved domain-containing protein</fullName>
    </recommendedName>
</protein>
<dbReference type="InterPro" id="IPR005062">
    <property type="entry name" value="SAC3/GANP/THP3_conserved"/>
</dbReference>
<dbReference type="AlphaFoldDB" id="A0A0A9XRB8"/>
<dbReference type="Pfam" id="PF03399">
    <property type="entry name" value="SAC3_GANP"/>
    <property type="match status" value="1"/>
</dbReference>
<evidence type="ECO:0000313" key="3">
    <source>
        <dbReference type="EMBL" id="JAG22515.1"/>
    </source>
</evidence>
<evidence type="ECO:0000259" key="1">
    <source>
        <dbReference type="Pfam" id="PF03399"/>
    </source>
</evidence>